<feature type="transmembrane region" description="Helical" evidence="8">
    <location>
        <begin position="18"/>
        <end position="39"/>
    </location>
</feature>
<protein>
    <submittedName>
        <fullName evidence="10">Glycosyltransferase family 39 protein</fullName>
    </submittedName>
</protein>
<keyword evidence="2" id="KW-1003">Cell membrane</keyword>
<keyword evidence="4" id="KW-0808">Transferase</keyword>
<accession>A0A1D9G9V6</accession>
<dbReference type="PANTHER" id="PTHR33908:SF3">
    <property type="entry name" value="UNDECAPRENYL PHOSPHATE-ALPHA-4-AMINO-4-DEOXY-L-ARABINOSE ARABINOSYL TRANSFERASE"/>
    <property type="match status" value="1"/>
</dbReference>
<evidence type="ECO:0000256" key="8">
    <source>
        <dbReference type="SAM" id="Phobius"/>
    </source>
</evidence>
<evidence type="ECO:0000256" key="2">
    <source>
        <dbReference type="ARBA" id="ARBA00022475"/>
    </source>
</evidence>
<keyword evidence="6 8" id="KW-1133">Transmembrane helix</keyword>
<evidence type="ECO:0000256" key="1">
    <source>
        <dbReference type="ARBA" id="ARBA00004651"/>
    </source>
</evidence>
<evidence type="ECO:0000313" key="10">
    <source>
        <dbReference type="EMBL" id="AOY84422.1"/>
    </source>
</evidence>
<evidence type="ECO:0000256" key="5">
    <source>
        <dbReference type="ARBA" id="ARBA00022692"/>
    </source>
</evidence>
<feature type="transmembrane region" description="Helical" evidence="8">
    <location>
        <begin position="379"/>
        <end position="398"/>
    </location>
</feature>
<keyword evidence="3" id="KW-0328">Glycosyltransferase</keyword>
<dbReference type="GO" id="GO:0009103">
    <property type="term" value="P:lipopolysaccharide biosynthetic process"/>
    <property type="evidence" value="ECO:0007669"/>
    <property type="project" value="UniProtKB-ARBA"/>
</dbReference>
<feature type="transmembrane region" description="Helical" evidence="8">
    <location>
        <begin position="405"/>
        <end position="428"/>
    </location>
</feature>
<evidence type="ECO:0000313" key="11">
    <source>
        <dbReference type="Proteomes" id="UP000176944"/>
    </source>
</evidence>
<evidence type="ECO:0000256" key="6">
    <source>
        <dbReference type="ARBA" id="ARBA00022989"/>
    </source>
</evidence>
<organism evidence="10 11">
    <name type="scientific">Moorena producens (strain JHB)</name>
    <dbReference type="NCBI Taxonomy" id="1454205"/>
    <lineage>
        <taxon>Bacteria</taxon>
        <taxon>Bacillati</taxon>
        <taxon>Cyanobacteriota</taxon>
        <taxon>Cyanophyceae</taxon>
        <taxon>Coleofasciculales</taxon>
        <taxon>Coleofasciculaceae</taxon>
        <taxon>Moorena</taxon>
    </lineage>
</organism>
<keyword evidence="5 8" id="KW-0812">Transmembrane</keyword>
<dbReference type="GO" id="GO:0005886">
    <property type="term" value="C:plasma membrane"/>
    <property type="evidence" value="ECO:0007669"/>
    <property type="project" value="UniProtKB-SubCell"/>
</dbReference>
<feature type="transmembrane region" description="Helical" evidence="8">
    <location>
        <begin position="298"/>
        <end position="317"/>
    </location>
</feature>
<evidence type="ECO:0000256" key="3">
    <source>
        <dbReference type="ARBA" id="ARBA00022676"/>
    </source>
</evidence>
<dbReference type="EMBL" id="CP017708">
    <property type="protein sequence ID" value="AOY84422.1"/>
    <property type="molecule type" value="Genomic_DNA"/>
</dbReference>
<dbReference type="Pfam" id="PF13231">
    <property type="entry name" value="PMT_2"/>
    <property type="match status" value="1"/>
</dbReference>
<dbReference type="Proteomes" id="UP000176944">
    <property type="component" value="Chromosome"/>
</dbReference>
<feature type="transmembrane region" description="Helical" evidence="8">
    <location>
        <begin position="352"/>
        <end position="373"/>
    </location>
</feature>
<evidence type="ECO:0000259" key="9">
    <source>
        <dbReference type="Pfam" id="PF13231"/>
    </source>
</evidence>
<evidence type="ECO:0000256" key="4">
    <source>
        <dbReference type="ARBA" id="ARBA00022679"/>
    </source>
</evidence>
<dbReference type="InterPro" id="IPR038731">
    <property type="entry name" value="RgtA/B/C-like"/>
</dbReference>
<feature type="transmembrane region" description="Helical" evidence="8">
    <location>
        <begin position="170"/>
        <end position="202"/>
    </location>
</feature>
<keyword evidence="7 8" id="KW-0472">Membrane</keyword>
<name>A0A1D9G9V6_MOOP1</name>
<feature type="transmembrane region" description="Helical" evidence="8">
    <location>
        <begin position="145"/>
        <end position="164"/>
    </location>
</feature>
<dbReference type="InterPro" id="IPR050297">
    <property type="entry name" value="LipidA_mod_glycosyltrf_83"/>
</dbReference>
<comment type="subcellular location">
    <subcellularLocation>
        <location evidence="1">Cell membrane</location>
        <topology evidence="1">Multi-pass membrane protein</topology>
    </subcellularLocation>
</comment>
<gene>
    <name evidence="10" type="ORF">BJP36_35340</name>
</gene>
<dbReference type="PANTHER" id="PTHR33908">
    <property type="entry name" value="MANNOSYLTRANSFERASE YKCB-RELATED"/>
    <property type="match status" value="1"/>
</dbReference>
<feature type="transmembrane region" description="Helical" evidence="8">
    <location>
        <begin position="323"/>
        <end position="345"/>
    </location>
</feature>
<dbReference type="GO" id="GO:0010041">
    <property type="term" value="P:response to iron(III) ion"/>
    <property type="evidence" value="ECO:0007669"/>
    <property type="project" value="TreeGrafter"/>
</dbReference>
<dbReference type="AlphaFoldDB" id="A0A1D9G9V6"/>
<dbReference type="GO" id="GO:0016763">
    <property type="term" value="F:pentosyltransferase activity"/>
    <property type="evidence" value="ECO:0007669"/>
    <property type="project" value="TreeGrafter"/>
</dbReference>
<sequence length="526" mass="59277">MNKLALTLKNPSLTDIKWILSLFLAALFLWGIFLGNVPLRDWDEGTRALIAREIYRTGNWLHPTLWGEPYLLKPPLMDWLIALSYKVGGVQEFTTRLPGAFLSACGVPLLYLVARELFVERVSAMFAASVYLTLLPVVRHGRLAMLDGMINTWFLLLLFCLLKACQAQSYWAIGIGVCLGLITFTKGLLVVPLGAIALVFILANKTLGLLKSRYFWLGIVLGYAPVLVWYIAQWQHYGATFWHVHFLSQGFARISEKVEGNQGSAWYYLLELIKYTFPWLLFWLGGFYLAWRKPLTSWGSLILIGTIGYLTIISMMATKLPWYIMPVYPFFAIAVAAQLTVFWQYWSRYPKILTIILGFIGVAALGGCIYFILADPQPVLILMGMVVSLTMTLAAWTIKQHNRNFIPILLIGMYITLVLLMSSHSWLWELNEAFPVKPVAALIQENTAPGDIIYTSFSYQRPSLDFYSDRKVIPQDENTLKDLCSTQSYLLLDNSTLAALQLPNQVFLGTAEGFTLARGLGVGSGE</sequence>
<feature type="domain" description="Glycosyltransferase RgtA/B/C/D-like" evidence="9">
    <location>
        <begin position="73"/>
        <end position="229"/>
    </location>
</feature>
<reference evidence="11" key="1">
    <citation type="submission" date="2016-10" db="EMBL/GenBank/DDBJ databases">
        <title>Comparative genomics uncovers the prolific and rare metabolic potential of the cyanobacterial genus Moorea.</title>
        <authorList>
            <person name="Leao T."/>
            <person name="Castelao G."/>
            <person name="Korobeynikov A."/>
            <person name="Monroe E.A."/>
            <person name="Podell S."/>
            <person name="Glukhov E."/>
            <person name="Allen E."/>
            <person name="Gerwick W.H."/>
            <person name="Gerwick L."/>
        </authorList>
    </citation>
    <scope>NUCLEOTIDE SEQUENCE [LARGE SCALE GENOMIC DNA]</scope>
    <source>
        <strain evidence="11">JHB</strain>
    </source>
</reference>
<evidence type="ECO:0000256" key="7">
    <source>
        <dbReference type="ARBA" id="ARBA00023136"/>
    </source>
</evidence>
<proteinExistence type="predicted"/>
<feature type="transmembrane region" description="Helical" evidence="8">
    <location>
        <begin position="272"/>
        <end position="291"/>
    </location>
</feature>
<feature type="transmembrane region" description="Helical" evidence="8">
    <location>
        <begin position="214"/>
        <end position="232"/>
    </location>
</feature>